<sequence length="107" mass="12285">MVVVVAVCRAPEQADHRQDDQQPGESGQQPASGRLHDHRERVDPGERLDPPGQVGERHQPGGQERQDEQQRQDDEPDRRPRARRHLLAERGLPREHVSFCGYWGRSD</sequence>
<feature type="compositionally biased region" description="Basic and acidic residues" evidence="1">
    <location>
        <begin position="34"/>
        <end position="79"/>
    </location>
</feature>
<dbReference type="AlphaFoldDB" id="A0A1S1REU2"/>
<feature type="compositionally biased region" description="Polar residues" evidence="1">
    <location>
        <begin position="21"/>
        <end position="31"/>
    </location>
</feature>
<evidence type="ECO:0000313" key="2">
    <source>
        <dbReference type="EMBL" id="OHV45368.1"/>
    </source>
</evidence>
<evidence type="ECO:0000256" key="1">
    <source>
        <dbReference type="SAM" id="MobiDB-lite"/>
    </source>
</evidence>
<name>A0A1S1REU2_9ACTN</name>
<feature type="region of interest" description="Disordered" evidence="1">
    <location>
        <begin position="1"/>
        <end position="90"/>
    </location>
</feature>
<proteinExistence type="predicted"/>
<evidence type="ECO:0000313" key="3">
    <source>
        <dbReference type="Proteomes" id="UP000179627"/>
    </source>
</evidence>
<protein>
    <submittedName>
        <fullName evidence="2">Uncharacterized protein</fullName>
    </submittedName>
</protein>
<reference evidence="3" key="1">
    <citation type="submission" date="2016-07" db="EMBL/GenBank/DDBJ databases">
        <title>Sequence Frankia sp. strain CcI1.17.</title>
        <authorList>
            <person name="Ghodhbane-Gtari F."/>
            <person name="Swanson E."/>
            <person name="Gueddou A."/>
            <person name="Morris K."/>
            <person name="Hezbri K."/>
            <person name="Ktari A."/>
            <person name="Nouioui I."/>
            <person name="Abebe-Akele F."/>
            <person name="Simpson S."/>
            <person name="Thomas K."/>
            <person name="Gtari M."/>
            <person name="Tisa L.S."/>
            <person name="Hurst S."/>
        </authorList>
    </citation>
    <scope>NUCLEOTIDE SEQUENCE [LARGE SCALE GENOMIC DNA]</scope>
    <source>
        <strain evidence="3">Cc1.17</strain>
    </source>
</reference>
<dbReference type="Proteomes" id="UP000179627">
    <property type="component" value="Unassembled WGS sequence"/>
</dbReference>
<keyword evidence="3" id="KW-1185">Reference proteome</keyword>
<dbReference type="EMBL" id="MBLM01000010">
    <property type="protein sequence ID" value="OHV45368.1"/>
    <property type="molecule type" value="Genomic_DNA"/>
</dbReference>
<gene>
    <name evidence="2" type="ORF">CC117_31865</name>
</gene>
<dbReference type="Gene3D" id="3.40.50.80">
    <property type="entry name" value="Nucleotide-binding domain of ferredoxin-NADP reductase (FNR) module"/>
    <property type="match status" value="1"/>
</dbReference>
<comment type="caution">
    <text evidence="2">The sequence shown here is derived from an EMBL/GenBank/DDBJ whole genome shotgun (WGS) entry which is preliminary data.</text>
</comment>
<dbReference type="InterPro" id="IPR039261">
    <property type="entry name" value="FNR_nucleotide-bd"/>
</dbReference>
<accession>A0A1S1REU2</accession>
<organism evidence="2 3">
    <name type="scientific">Parafrankia colletiae</name>
    <dbReference type="NCBI Taxonomy" id="573497"/>
    <lineage>
        <taxon>Bacteria</taxon>
        <taxon>Bacillati</taxon>
        <taxon>Actinomycetota</taxon>
        <taxon>Actinomycetes</taxon>
        <taxon>Frankiales</taxon>
        <taxon>Frankiaceae</taxon>
        <taxon>Parafrankia</taxon>
    </lineage>
</organism>